<protein>
    <recommendedName>
        <fullName evidence="3">RDD domain-containing protein</fullName>
    </recommendedName>
</protein>
<dbReference type="EMBL" id="JAHKNI010000002">
    <property type="protein sequence ID" value="MBU3061546.1"/>
    <property type="molecule type" value="Genomic_DNA"/>
</dbReference>
<accession>A0ABS6AVK4</accession>
<evidence type="ECO:0000313" key="1">
    <source>
        <dbReference type="EMBL" id="MBU3061546.1"/>
    </source>
</evidence>
<organism evidence="1 2">
    <name type="scientific">Nocardia albiluteola</name>
    <dbReference type="NCBI Taxonomy" id="2842303"/>
    <lineage>
        <taxon>Bacteria</taxon>
        <taxon>Bacillati</taxon>
        <taxon>Actinomycetota</taxon>
        <taxon>Actinomycetes</taxon>
        <taxon>Mycobacteriales</taxon>
        <taxon>Nocardiaceae</taxon>
        <taxon>Nocardia</taxon>
    </lineage>
</organism>
<comment type="caution">
    <text evidence="1">The sequence shown here is derived from an EMBL/GenBank/DDBJ whole genome shotgun (WGS) entry which is preliminary data.</text>
</comment>
<dbReference type="RefSeq" id="WP_215916414.1">
    <property type="nucleotide sequence ID" value="NZ_JAHKNI010000002.1"/>
</dbReference>
<name>A0ABS6AVK4_9NOCA</name>
<dbReference type="Proteomes" id="UP000733379">
    <property type="component" value="Unassembled WGS sequence"/>
</dbReference>
<proteinExistence type="predicted"/>
<keyword evidence="2" id="KW-1185">Reference proteome</keyword>
<evidence type="ECO:0008006" key="3">
    <source>
        <dbReference type="Google" id="ProtNLM"/>
    </source>
</evidence>
<evidence type="ECO:0000313" key="2">
    <source>
        <dbReference type="Proteomes" id="UP000733379"/>
    </source>
</evidence>
<reference evidence="1 2" key="1">
    <citation type="submission" date="2021-06" db="EMBL/GenBank/DDBJ databases">
        <title>Actinomycetes sequencing.</title>
        <authorList>
            <person name="Shan Q."/>
        </authorList>
    </citation>
    <scope>NUCLEOTIDE SEQUENCE [LARGE SCALE GENOMIC DNA]</scope>
    <source>
        <strain evidence="1 2">NEAU-G5</strain>
    </source>
</reference>
<sequence>MLIQAIVHTTIGKALFGLVALEPGTDRLPSFGRLLKNWLMGLWLIVIALGDAAGPDDEGRYFLQAVRWRDLRTARRAQTSQLLRR</sequence>
<gene>
    <name evidence="1" type="ORF">KO481_08420</name>
</gene>